<dbReference type="KEGG" id="mpt:Mpe_B0082"/>
<keyword evidence="2" id="KW-1185">Reference proteome</keyword>
<keyword evidence="1" id="KW-0614">Plasmid</keyword>
<proteinExistence type="predicted"/>
<protein>
    <submittedName>
        <fullName evidence="1">Uncharacterized protein</fullName>
    </submittedName>
</protein>
<accession>A2SMS2</accession>
<name>A2SMS2_METPP</name>
<sequence length="102" mass="11013">MVVRLSDHQKGVLVMGAINRHDAAVATVHPAWEILDEASQVLVRAESLVRLIGCASDVEQHHAFGADIACDLLGDLKEMLAAAQGQIRPRSPRAKRKRAPAS</sequence>
<reference evidence="1 2" key="1">
    <citation type="journal article" date="2007" name="J. Bacteriol.">
        <title>Whole-genome analysis of the methyl tert-butyl ether-degrading beta-proteobacterium Methylibium petroleiphilum PM1.</title>
        <authorList>
            <person name="Kane S.R."/>
            <person name="Chakicherla A.Y."/>
            <person name="Chain P.S.G."/>
            <person name="Schmidt R."/>
            <person name="Shin M.W."/>
            <person name="Legler T.C."/>
            <person name="Scow K.M."/>
            <person name="Larimer F.W."/>
            <person name="Lucas S.M."/>
            <person name="Richardson P.M."/>
            <person name="Hristova K.R."/>
        </authorList>
    </citation>
    <scope>NUCLEOTIDE SEQUENCE [LARGE SCALE GENOMIC DNA]</scope>
    <source>
        <strain evidence="2">ATCC BAA-1232 / LMG 22953 / PM1</strain>
        <plasmid evidence="1 2">RPME01</plasmid>
    </source>
</reference>
<dbReference type="AlphaFoldDB" id="A2SMS2"/>
<dbReference type="eggNOG" id="ENOG502ZXPV">
    <property type="taxonomic scope" value="Bacteria"/>
</dbReference>
<geneLocation type="plasmid" evidence="1 2">
    <name>RPME01</name>
</geneLocation>
<gene>
    <name evidence="1" type="ordered locus">Mpe_B0082</name>
</gene>
<dbReference type="HOGENOM" id="CLU_2274076_0_0_4"/>
<evidence type="ECO:0000313" key="2">
    <source>
        <dbReference type="Proteomes" id="UP000000366"/>
    </source>
</evidence>
<dbReference type="Proteomes" id="UP000000366">
    <property type="component" value="Plasmid RPME01"/>
</dbReference>
<evidence type="ECO:0000313" key="1">
    <source>
        <dbReference type="EMBL" id="ABM96861.1"/>
    </source>
</evidence>
<organism evidence="1 2">
    <name type="scientific">Methylibium petroleiphilum (strain ATCC BAA-1232 / LMG 22953 / PM1)</name>
    <dbReference type="NCBI Taxonomy" id="420662"/>
    <lineage>
        <taxon>Bacteria</taxon>
        <taxon>Pseudomonadati</taxon>
        <taxon>Pseudomonadota</taxon>
        <taxon>Betaproteobacteria</taxon>
        <taxon>Burkholderiales</taxon>
        <taxon>Sphaerotilaceae</taxon>
        <taxon>Methylibium</taxon>
    </lineage>
</organism>
<dbReference type="EMBL" id="CP000556">
    <property type="protein sequence ID" value="ABM96861.1"/>
    <property type="molecule type" value="Genomic_DNA"/>
</dbReference>